<evidence type="ECO:0000256" key="16">
    <source>
        <dbReference type="ARBA" id="ARBA00030875"/>
    </source>
</evidence>
<evidence type="ECO:0000259" key="23">
    <source>
        <dbReference type="Pfam" id="PF25294"/>
    </source>
</evidence>
<dbReference type="InterPro" id="IPR012493">
    <property type="entry name" value="Renin_rcpt"/>
</dbReference>
<dbReference type="Pfam" id="PF07850">
    <property type="entry name" value="Renin_r"/>
    <property type="match status" value="1"/>
</dbReference>
<keyword evidence="25" id="KW-1185">Reference proteome</keyword>
<keyword evidence="5" id="KW-0165">Cleavage on pair of basic residues</keyword>
<evidence type="ECO:0000256" key="12">
    <source>
        <dbReference type="ARBA" id="ARBA00029428"/>
    </source>
</evidence>
<evidence type="ECO:0000256" key="9">
    <source>
        <dbReference type="ARBA" id="ARBA00022989"/>
    </source>
</evidence>
<comment type="function">
    <text evidence="19">Multifunctional protein which functions as a renin, prorenin cellular receptor and is involved in the assembly of the lysosomal proton-transporting V-type ATPase (V-ATPase) and the acidification of the endo-lysosomal system. May mediate renin-dependent cellular responses by activating ERK1 and ERK2. By increasing the catalytic efficiency of renin in AGT/angiotensinogen conversion to angiotensin I, may also play a role in the renin-angiotensin system (RAS). Through its function in V-type ATPase (v-ATPase) assembly and acidification of the lysosome it regulates protein degradation and may control different signaling pathways important for proper brain development, synapse morphology and synaptic transmission.</text>
</comment>
<name>A0A2K5F522_AOTNA</name>
<evidence type="ECO:0000256" key="6">
    <source>
        <dbReference type="ARBA" id="ARBA00022692"/>
    </source>
</evidence>
<evidence type="ECO:0000256" key="15">
    <source>
        <dbReference type="ARBA" id="ARBA00029432"/>
    </source>
</evidence>
<dbReference type="STRING" id="37293.ENSANAP00000040580"/>
<keyword evidence="4" id="KW-1003">Cell membrane</keyword>
<keyword evidence="7" id="KW-0732">Signal</keyword>
<evidence type="ECO:0000256" key="21">
    <source>
        <dbReference type="SAM" id="Phobius"/>
    </source>
</evidence>
<dbReference type="GO" id="GO:0030672">
    <property type="term" value="C:synaptic vesicle membrane"/>
    <property type="evidence" value="ECO:0007669"/>
    <property type="project" value="UniProtKB-SubCell"/>
</dbReference>
<reference evidence="24" key="1">
    <citation type="submission" date="2025-08" db="UniProtKB">
        <authorList>
            <consortium name="Ensembl"/>
        </authorList>
    </citation>
    <scope>IDENTIFICATION</scope>
</reference>
<evidence type="ECO:0000256" key="18">
    <source>
        <dbReference type="ARBA" id="ARBA00032473"/>
    </source>
</evidence>
<accession>A0A2K5F522</accession>
<comment type="subcellular location">
    <subcellularLocation>
        <location evidence="13">Cell projection</location>
        <location evidence="13">Dendritic spine membrane</location>
        <topology evidence="13">Single-pass type I membrane protein</topology>
    </subcellularLocation>
    <subcellularLocation>
        <location evidence="15">Cytoplasmic vesicle</location>
        <location evidence="15">Autophagosome membrane</location>
        <topology evidence="15">Single-pass type I membrane protein</topology>
    </subcellularLocation>
    <subcellularLocation>
        <location evidence="14">Cytoplasmic vesicle</location>
        <location evidence="14">Clathrin-coated vesicle membrane</location>
        <topology evidence="14">Single-pass type I membrane protein</topology>
    </subcellularLocation>
    <subcellularLocation>
        <location evidence="12">Cytoplasmic vesicle</location>
        <location evidence="12">Secretory vesicle</location>
        <location evidence="12">Synaptic vesicle membrane</location>
        <topology evidence="12">Single-pass type I membrane protein</topology>
    </subcellularLocation>
    <subcellularLocation>
        <location evidence="1">Endoplasmic reticulum membrane</location>
        <topology evidence="1">Single-pass type I membrane protein</topology>
    </subcellularLocation>
    <subcellularLocation>
        <location evidence="2">Lysosome membrane</location>
        <topology evidence="2">Single-pass type I membrane protein</topology>
    </subcellularLocation>
</comment>
<evidence type="ECO:0000256" key="1">
    <source>
        <dbReference type="ARBA" id="ARBA00004115"/>
    </source>
</evidence>
<feature type="domain" description="Renin receptor N-terminal" evidence="23">
    <location>
        <begin position="3"/>
        <end position="212"/>
    </location>
</feature>
<evidence type="ECO:0000256" key="10">
    <source>
        <dbReference type="ARBA" id="ARBA00023136"/>
    </source>
</evidence>
<dbReference type="GO" id="GO:0030177">
    <property type="term" value="P:positive regulation of Wnt signaling pathway"/>
    <property type="evidence" value="ECO:0007669"/>
    <property type="project" value="TreeGrafter"/>
</dbReference>
<evidence type="ECO:0000256" key="14">
    <source>
        <dbReference type="ARBA" id="ARBA00029430"/>
    </source>
</evidence>
<dbReference type="PANTHER" id="PTHR13351">
    <property type="entry name" value="RENIN RECEPTOR"/>
    <property type="match status" value="1"/>
</dbReference>
<evidence type="ECO:0000256" key="19">
    <source>
        <dbReference type="ARBA" id="ARBA00045569"/>
    </source>
</evidence>
<evidence type="ECO:0000256" key="3">
    <source>
        <dbReference type="ARBA" id="ARBA00014237"/>
    </source>
</evidence>
<evidence type="ECO:0000256" key="8">
    <source>
        <dbReference type="ARBA" id="ARBA00022824"/>
    </source>
</evidence>
<evidence type="ECO:0000256" key="13">
    <source>
        <dbReference type="ARBA" id="ARBA00029429"/>
    </source>
</evidence>
<keyword evidence="10 21" id="KW-0472">Membrane</keyword>
<dbReference type="GO" id="GO:0030665">
    <property type="term" value="C:clathrin-coated vesicle membrane"/>
    <property type="evidence" value="ECO:0007669"/>
    <property type="project" value="UniProtKB-SubCell"/>
</dbReference>
<evidence type="ECO:0000256" key="7">
    <source>
        <dbReference type="ARBA" id="ARBA00022729"/>
    </source>
</evidence>
<organism evidence="24 25">
    <name type="scientific">Aotus nancymaae</name>
    <name type="common">Ma's night monkey</name>
    <dbReference type="NCBI Taxonomy" id="37293"/>
    <lineage>
        <taxon>Eukaryota</taxon>
        <taxon>Metazoa</taxon>
        <taxon>Chordata</taxon>
        <taxon>Craniata</taxon>
        <taxon>Vertebrata</taxon>
        <taxon>Euteleostomi</taxon>
        <taxon>Mammalia</taxon>
        <taxon>Eutheria</taxon>
        <taxon>Euarchontoglires</taxon>
        <taxon>Primates</taxon>
        <taxon>Haplorrhini</taxon>
        <taxon>Platyrrhini</taxon>
        <taxon>Aotidae</taxon>
        <taxon>Aotus</taxon>
    </lineage>
</organism>
<feature type="domain" description="Renin receptor-like C-terminal transmembrane spanning segment" evidence="22">
    <location>
        <begin position="220"/>
        <end position="292"/>
    </location>
</feature>
<evidence type="ECO:0000313" key="25">
    <source>
        <dbReference type="Proteomes" id="UP000233020"/>
    </source>
</evidence>
<feature type="transmembrane region" description="Helical" evidence="21">
    <location>
        <begin position="250"/>
        <end position="274"/>
    </location>
</feature>
<protein>
    <recommendedName>
        <fullName evidence="3">Renin receptor</fullName>
    </recommendedName>
    <alternativeName>
        <fullName evidence="18">ATPase H(+)-transporting lysosomal accessory protein 2</fullName>
    </alternativeName>
    <alternativeName>
        <fullName evidence="17">ATPase H(+)-transporting lysosomal-interacting protein 2</fullName>
    </alternativeName>
    <alternativeName>
        <fullName evidence="16">Renin/prorenin receptor</fullName>
    </alternativeName>
</protein>
<evidence type="ECO:0000256" key="4">
    <source>
        <dbReference type="ARBA" id="ARBA00022475"/>
    </source>
</evidence>
<evidence type="ECO:0000313" key="24">
    <source>
        <dbReference type="Ensembl" id="ENSANAP00000040580.1"/>
    </source>
</evidence>
<reference evidence="24" key="2">
    <citation type="submission" date="2025-09" db="UniProtKB">
        <authorList>
            <consortium name="Ensembl"/>
        </authorList>
    </citation>
    <scope>IDENTIFICATION</scope>
</reference>
<evidence type="ECO:0000259" key="22">
    <source>
        <dbReference type="Pfam" id="PF07850"/>
    </source>
</evidence>
<keyword evidence="8" id="KW-0256">Endoplasmic reticulum</keyword>
<dbReference type="GO" id="GO:0009897">
    <property type="term" value="C:external side of plasma membrane"/>
    <property type="evidence" value="ECO:0007669"/>
    <property type="project" value="TreeGrafter"/>
</dbReference>
<evidence type="ECO:0000256" key="11">
    <source>
        <dbReference type="ARBA" id="ARBA00023170"/>
    </source>
</evidence>
<dbReference type="InterPro" id="IPR057318">
    <property type="entry name" value="RENR_N"/>
</dbReference>
<dbReference type="Proteomes" id="UP000233020">
    <property type="component" value="Unplaced"/>
</dbReference>
<dbReference type="GeneTree" id="ENSGT00390000008856"/>
<dbReference type="AlphaFoldDB" id="A0A2K5F522"/>
<dbReference type="GO" id="GO:0032591">
    <property type="term" value="C:dendritic spine membrane"/>
    <property type="evidence" value="ECO:0007669"/>
    <property type="project" value="UniProtKB-SubCell"/>
</dbReference>
<keyword evidence="6 21" id="KW-0812">Transmembrane</keyword>
<dbReference type="Ensembl" id="ENSANAT00000058689.1">
    <property type="protein sequence ID" value="ENSANAP00000040580.1"/>
    <property type="gene ID" value="ENSANAG00000037639.1"/>
</dbReference>
<dbReference type="Pfam" id="PF25294">
    <property type="entry name" value="RENR_N"/>
    <property type="match status" value="1"/>
</dbReference>
<evidence type="ECO:0000256" key="5">
    <source>
        <dbReference type="ARBA" id="ARBA00022685"/>
    </source>
</evidence>
<dbReference type="GO" id="GO:0005765">
    <property type="term" value="C:lysosomal membrane"/>
    <property type="evidence" value="ECO:0007669"/>
    <property type="project" value="UniProtKB-SubCell"/>
</dbReference>
<dbReference type="PANTHER" id="PTHR13351:SF6">
    <property type="entry name" value="RENIN RECEPTOR"/>
    <property type="match status" value="1"/>
</dbReference>
<dbReference type="OMA" id="SKMISHT"/>
<keyword evidence="9 21" id="KW-1133">Transmembrane helix</keyword>
<evidence type="ECO:0000256" key="17">
    <source>
        <dbReference type="ARBA" id="ARBA00031536"/>
    </source>
</evidence>
<dbReference type="GO" id="GO:0038023">
    <property type="term" value="F:signaling receptor activity"/>
    <property type="evidence" value="ECO:0007669"/>
    <property type="project" value="InterPro"/>
</dbReference>
<evidence type="ECO:0000256" key="20">
    <source>
        <dbReference type="ARBA" id="ARBA00046601"/>
    </source>
</evidence>
<dbReference type="GO" id="GO:0005789">
    <property type="term" value="C:endoplasmic reticulum membrane"/>
    <property type="evidence" value="ECO:0007669"/>
    <property type="project" value="UniProtKB-SubCell"/>
</dbReference>
<comment type="subunit">
    <text evidence="20">Interacts with renin. Accessory component of the multisubunit proton-transporting vacuolar (V)-ATPase protein pump. Interacts (via N-terminus) with ATP6AP1 (via N-terminus). Interacts with ATP6V0D1; ATP6V0D1 is a V-ATPase complex subunit and the interaction promotes V-ATPase complex assembly. Interacts with TMEM9; TMEM9 is a V-ATPase assembly regulator and the interaction induces the interaction with ATP6V0D1. Interacts with VMA21 (via N-terminus); VMA21 is a V-ATPase accessory component.</text>
</comment>
<sequence length="302" mass="34187">MVFSVKKSPSWPGLAGSDLVHRPWATVMVMVKGVDKLALPTGSVISYPLEKAAPFSLNTVANSICSLFSEETPVVLQLAPSEERVYVVGKANSVFEDLSVTLEQLHNCFFQENSILSSFPLNSLSRNNGVDLLFLSELQVLYDISNLLSCHKHLDKDHFPDLYSLELAGLDEIGTHYREDSEQFRDASKIFFADDMYSDYSGNAVAEIVTVKSFDSSLVRKTRTIFEAKQVKNPVSPYKLAYKYNFEYSVIFNMILWITITLALTVTVTSYSIWNMDPGYDSIIYRITKQKFEYIEHSLCQN</sequence>
<dbReference type="InterPro" id="IPR056780">
    <property type="entry name" value="Renin_r_C"/>
</dbReference>
<dbReference type="GO" id="GO:0000421">
    <property type="term" value="C:autophagosome membrane"/>
    <property type="evidence" value="ECO:0007669"/>
    <property type="project" value="UniProtKB-SubCell"/>
</dbReference>
<proteinExistence type="predicted"/>
<keyword evidence="11" id="KW-0675">Receptor</keyword>
<evidence type="ECO:0000256" key="2">
    <source>
        <dbReference type="ARBA" id="ARBA00004352"/>
    </source>
</evidence>